<dbReference type="Proteomes" id="UP000757232">
    <property type="component" value="Unassembled WGS sequence"/>
</dbReference>
<keyword evidence="2" id="KW-1185">Reference proteome</keyword>
<proteinExistence type="predicted"/>
<dbReference type="EMBL" id="LNZH02000188">
    <property type="protein sequence ID" value="OCB87781.1"/>
    <property type="molecule type" value="Genomic_DNA"/>
</dbReference>
<accession>A0A9Q5N8G6</accession>
<evidence type="ECO:0000313" key="2">
    <source>
        <dbReference type="Proteomes" id="UP000757232"/>
    </source>
</evidence>
<reference evidence="1" key="1">
    <citation type="submission" date="2016-06" db="EMBL/GenBank/DDBJ databases">
        <title>Draft Genome sequence of the fungus Inonotus baumii.</title>
        <authorList>
            <person name="Zhu H."/>
            <person name="Lin W."/>
        </authorList>
    </citation>
    <scope>NUCLEOTIDE SEQUENCE</scope>
    <source>
        <strain evidence="1">821</strain>
    </source>
</reference>
<evidence type="ECO:0000313" key="1">
    <source>
        <dbReference type="EMBL" id="OCB87781.1"/>
    </source>
</evidence>
<name>A0A9Q5N8G6_SANBA</name>
<dbReference type="OrthoDB" id="5220752at2759"/>
<dbReference type="AlphaFoldDB" id="A0A9Q5N8G6"/>
<protein>
    <submittedName>
        <fullName evidence="1">Uncharacterized protein</fullName>
    </submittedName>
</protein>
<organism evidence="1 2">
    <name type="scientific">Sanghuangporus baumii</name>
    <name type="common">Phellinus baumii</name>
    <dbReference type="NCBI Taxonomy" id="108892"/>
    <lineage>
        <taxon>Eukaryota</taxon>
        <taxon>Fungi</taxon>
        <taxon>Dikarya</taxon>
        <taxon>Basidiomycota</taxon>
        <taxon>Agaricomycotina</taxon>
        <taxon>Agaricomycetes</taxon>
        <taxon>Hymenochaetales</taxon>
        <taxon>Hymenochaetaceae</taxon>
        <taxon>Sanghuangporus</taxon>
    </lineage>
</organism>
<sequence length="194" mass="20516">MGIGVDNNVYMANDSGQDIYVMATLNPDWAIADFVFDIALLFTGIEEIKAAATAAELPATIATVRDLYEFLKIGAEILSGTVSVGTRPTEAALSLVEAFKKTSIPIAPATYKNVKEDGFLGIYLSVDGIASILGASTVSLIVMSGDGKQVAMWNSGGDDSWIATRAEKIVRSKYGTIWQQDAGAGTVDWPVASN</sequence>
<gene>
    <name evidence="1" type="ORF">A7U60_g5104</name>
</gene>
<comment type="caution">
    <text evidence="1">The sequence shown here is derived from an EMBL/GenBank/DDBJ whole genome shotgun (WGS) entry which is preliminary data.</text>
</comment>